<dbReference type="Pfam" id="PF01618">
    <property type="entry name" value="MotA_ExbB"/>
    <property type="match status" value="1"/>
</dbReference>
<comment type="subcellular location">
    <subcellularLocation>
        <location evidence="1">Cell membrane</location>
        <topology evidence="1">Multi-pass membrane protein</topology>
    </subcellularLocation>
    <subcellularLocation>
        <location evidence="6">Membrane</location>
        <topology evidence="6">Multi-pass membrane protein</topology>
    </subcellularLocation>
</comment>
<feature type="transmembrane region" description="Helical" evidence="8">
    <location>
        <begin position="111"/>
        <end position="132"/>
    </location>
</feature>
<feature type="chain" id="PRO_5046745474" evidence="9">
    <location>
        <begin position="30"/>
        <end position="315"/>
    </location>
</feature>
<dbReference type="PANTHER" id="PTHR30625">
    <property type="entry name" value="PROTEIN TOLQ"/>
    <property type="match status" value="1"/>
</dbReference>
<evidence type="ECO:0000256" key="2">
    <source>
        <dbReference type="ARBA" id="ARBA00022475"/>
    </source>
</evidence>
<dbReference type="RefSeq" id="WP_306681687.1">
    <property type="nucleotide sequence ID" value="NZ_JAVDBT010000019.1"/>
</dbReference>
<evidence type="ECO:0000256" key="1">
    <source>
        <dbReference type="ARBA" id="ARBA00004651"/>
    </source>
</evidence>
<evidence type="ECO:0000256" key="4">
    <source>
        <dbReference type="ARBA" id="ARBA00022989"/>
    </source>
</evidence>
<feature type="signal peptide" evidence="9">
    <location>
        <begin position="1"/>
        <end position="29"/>
    </location>
</feature>
<feature type="transmembrane region" description="Helical" evidence="8">
    <location>
        <begin position="262"/>
        <end position="281"/>
    </location>
</feature>
<feature type="transmembrane region" description="Helical" evidence="8">
    <location>
        <begin position="217"/>
        <end position="242"/>
    </location>
</feature>
<dbReference type="Proteomes" id="UP001239680">
    <property type="component" value="Unassembled WGS sequence"/>
</dbReference>
<evidence type="ECO:0000256" key="9">
    <source>
        <dbReference type="SAM" id="SignalP"/>
    </source>
</evidence>
<dbReference type="EMBL" id="JAVDBT010000019">
    <property type="protein sequence ID" value="MDQ2067975.1"/>
    <property type="molecule type" value="Genomic_DNA"/>
</dbReference>
<proteinExistence type="inferred from homology"/>
<evidence type="ECO:0000313" key="11">
    <source>
        <dbReference type="EMBL" id="MDQ2067975.1"/>
    </source>
</evidence>
<evidence type="ECO:0000256" key="7">
    <source>
        <dbReference type="SAM" id="MobiDB-lite"/>
    </source>
</evidence>
<keyword evidence="6" id="KW-0653">Protein transport</keyword>
<keyword evidence="12" id="KW-1185">Reference proteome</keyword>
<feature type="region of interest" description="Disordered" evidence="7">
    <location>
        <begin position="61"/>
        <end position="92"/>
    </location>
</feature>
<evidence type="ECO:0000256" key="6">
    <source>
        <dbReference type="RuleBase" id="RU004057"/>
    </source>
</evidence>
<evidence type="ECO:0000313" key="12">
    <source>
        <dbReference type="Proteomes" id="UP001239680"/>
    </source>
</evidence>
<comment type="caution">
    <text evidence="11">The sequence shown here is derived from an EMBL/GenBank/DDBJ whole genome shotgun (WGS) entry which is preliminary data.</text>
</comment>
<accession>A0ABU0W3D5</accession>
<organism evidence="11 12">
    <name type="scientific">Pseudogemmobacter lacusdianii</name>
    <dbReference type="NCBI Taxonomy" id="3069608"/>
    <lineage>
        <taxon>Bacteria</taxon>
        <taxon>Pseudomonadati</taxon>
        <taxon>Pseudomonadota</taxon>
        <taxon>Alphaproteobacteria</taxon>
        <taxon>Rhodobacterales</taxon>
        <taxon>Paracoccaceae</taxon>
        <taxon>Pseudogemmobacter</taxon>
    </lineage>
</organism>
<comment type="similarity">
    <text evidence="6">Belongs to the exbB/tolQ family.</text>
</comment>
<evidence type="ECO:0000256" key="5">
    <source>
        <dbReference type="ARBA" id="ARBA00023136"/>
    </source>
</evidence>
<keyword evidence="4 8" id="KW-1133">Transmembrane helix</keyword>
<dbReference type="InterPro" id="IPR002898">
    <property type="entry name" value="MotA_ExbB_proton_chnl"/>
</dbReference>
<evidence type="ECO:0000259" key="10">
    <source>
        <dbReference type="Pfam" id="PF01618"/>
    </source>
</evidence>
<keyword evidence="2" id="KW-1003">Cell membrane</keyword>
<keyword evidence="3 8" id="KW-0812">Transmembrane</keyword>
<reference evidence="11 12" key="1">
    <citation type="submission" date="2023-08" db="EMBL/GenBank/DDBJ databases">
        <title>Characterization of two Paracoccaceae strains isolated from Phycosphere and proposal of Xinfangfangia lacusdiani sp. nov.</title>
        <authorList>
            <person name="Deng Y."/>
            <person name="Zhang Y.Q."/>
        </authorList>
    </citation>
    <scope>NUCLEOTIDE SEQUENCE [LARGE SCALE GENOMIC DNA]</scope>
    <source>
        <strain evidence="11 12">CPCC 101601</strain>
    </source>
</reference>
<keyword evidence="6" id="KW-0813">Transport</keyword>
<feature type="domain" description="MotA/TolQ/ExbB proton channel" evidence="10">
    <location>
        <begin position="197"/>
        <end position="293"/>
    </location>
</feature>
<evidence type="ECO:0000256" key="8">
    <source>
        <dbReference type="SAM" id="Phobius"/>
    </source>
</evidence>
<feature type="compositionally biased region" description="Low complexity" evidence="7">
    <location>
        <begin position="61"/>
        <end position="86"/>
    </location>
</feature>
<name>A0ABU0W3D5_9RHOB</name>
<gene>
    <name evidence="11" type="ORF">Q9295_16495</name>
</gene>
<keyword evidence="9" id="KW-0732">Signal</keyword>
<dbReference type="InterPro" id="IPR050790">
    <property type="entry name" value="ExbB/TolQ_transport"/>
</dbReference>
<keyword evidence="5 8" id="KW-0472">Membrane</keyword>
<sequence length="315" mass="32250">MLKITPAKLRLTATAGLVGLMALSGGAWAQEAATPEVSTSAPELAAPATETPSVALPATEAPVAPETEAEAAAAQEAAPAAAPALPVSDPQPAAPHVETDLMSLVLMAHPVVQAVMALLAASIFAVLTIFLFKMVEFQLAFARLAKTHAALRASEGLALTEGNGPLALSIRAAAAELAELPKPLTADLRASARGRLDLSLERIEAGAVQELRGSTGLLASIGSVAPFVGLFGTVFGIMNSFLAIAATKTTSLSVVAPGIAEALLATGIGLVAAIPAVLLYNRCQRRITAYRHKLADGTAEVLRRFSQALDARMEA</sequence>
<protein>
    <submittedName>
        <fullName evidence="11">MotA/TolQ/ExbB proton channel family protein</fullName>
    </submittedName>
</protein>
<dbReference type="PANTHER" id="PTHR30625:SF16">
    <property type="entry name" value="BIOPOLYMER TRANSPORT PROTEIN EXBB"/>
    <property type="match status" value="1"/>
</dbReference>
<evidence type="ECO:0000256" key="3">
    <source>
        <dbReference type="ARBA" id="ARBA00022692"/>
    </source>
</evidence>